<keyword evidence="4" id="KW-1185">Reference proteome</keyword>
<keyword evidence="2" id="KW-0732">Signal</keyword>
<feature type="region of interest" description="Disordered" evidence="1">
    <location>
        <begin position="1"/>
        <end position="20"/>
    </location>
</feature>
<sequence length="441" mass="49218">MTVKECQRTPTPGEGHRRRRRRGWPAWTFFLCLGPALGHAACNSTTSKAPVAADAETPSEGDAPHADEDFLRRLSLMRPLEGGFDLPVACLRVNGYLMIDAASYSDDALGHNSLSVRRADINFRRMVWRDWLFYADSELVNGRLEFKDVYLRKALPRVGTLTIGNQQEPFGLEQYGSFRTTTFLERATTNALAPSRSVGIASNDFHGPWVWSYGLFTAGTKDEGRTQRGVALTGRLVRLLHVEDGLYHLAATFSTRHSGSDHEQRFKSAPEVQLSNGDVFLDTGTIAHANGVIRYGFEAAHVRGPFSWQAEWMHARVPRDNGLPSLNFRGWYAYASWFLTDDTRPYRDGNATFGGVEPRSPWNGHGGGALELAARISRTDLNDLDIQGGAETNLSLGVNWYLDRSVRLSLNLIHAFELDKRGAEFDGKHPTALVGRLQYEF</sequence>
<evidence type="ECO:0000256" key="2">
    <source>
        <dbReference type="SAM" id="SignalP"/>
    </source>
</evidence>
<evidence type="ECO:0000313" key="4">
    <source>
        <dbReference type="Proteomes" id="UP000291822"/>
    </source>
</evidence>
<protein>
    <recommendedName>
        <fullName evidence="5">Porin</fullName>
    </recommendedName>
</protein>
<evidence type="ECO:0000256" key="1">
    <source>
        <dbReference type="SAM" id="MobiDB-lite"/>
    </source>
</evidence>
<proteinExistence type="predicted"/>
<dbReference type="AlphaFoldDB" id="A0A4R0YZM6"/>
<feature type="signal peptide" evidence="2">
    <location>
        <begin position="1"/>
        <end position="40"/>
    </location>
</feature>
<evidence type="ECO:0008006" key="5">
    <source>
        <dbReference type="Google" id="ProtNLM"/>
    </source>
</evidence>
<evidence type="ECO:0000313" key="3">
    <source>
        <dbReference type="EMBL" id="TCI12889.1"/>
    </source>
</evidence>
<dbReference type="EMBL" id="SJTG01000001">
    <property type="protein sequence ID" value="TCI12889.1"/>
    <property type="molecule type" value="Genomic_DNA"/>
</dbReference>
<dbReference type="Proteomes" id="UP000291822">
    <property type="component" value="Unassembled WGS sequence"/>
</dbReference>
<feature type="chain" id="PRO_5020755752" description="Porin" evidence="2">
    <location>
        <begin position="41"/>
        <end position="441"/>
    </location>
</feature>
<organism evidence="3 4">
    <name type="scientific">Dyella soli</name>
    <dbReference type="NCBI Taxonomy" id="522319"/>
    <lineage>
        <taxon>Bacteria</taxon>
        <taxon>Pseudomonadati</taxon>
        <taxon>Pseudomonadota</taxon>
        <taxon>Gammaproteobacteria</taxon>
        <taxon>Lysobacterales</taxon>
        <taxon>Rhodanobacteraceae</taxon>
        <taxon>Dyella</taxon>
    </lineage>
</organism>
<dbReference type="Gene3D" id="2.40.160.10">
    <property type="entry name" value="Porin"/>
    <property type="match status" value="1"/>
</dbReference>
<dbReference type="InterPro" id="IPR010870">
    <property type="entry name" value="Porin_O/P"/>
</dbReference>
<dbReference type="Pfam" id="PF07396">
    <property type="entry name" value="Porin_O_P"/>
    <property type="match status" value="1"/>
</dbReference>
<gene>
    <name evidence="3" type="ORF">EZM97_06105</name>
</gene>
<comment type="caution">
    <text evidence="3">The sequence shown here is derived from an EMBL/GenBank/DDBJ whole genome shotgun (WGS) entry which is preliminary data.</text>
</comment>
<name>A0A4R0YZM6_9GAMM</name>
<dbReference type="SUPFAM" id="SSF56935">
    <property type="entry name" value="Porins"/>
    <property type="match status" value="1"/>
</dbReference>
<reference evidence="3 4" key="1">
    <citation type="submission" date="2019-02" db="EMBL/GenBank/DDBJ databases">
        <title>Dyella amyloliquefaciens sp. nov., isolated from forest soil.</title>
        <authorList>
            <person name="Gao Z.-H."/>
            <person name="Qiu L.-H."/>
        </authorList>
    </citation>
    <scope>NUCLEOTIDE SEQUENCE [LARGE SCALE GENOMIC DNA]</scope>
    <source>
        <strain evidence="3 4">KACC 12747</strain>
    </source>
</reference>
<accession>A0A4R0YZM6</accession>
<dbReference type="InterPro" id="IPR023614">
    <property type="entry name" value="Porin_dom_sf"/>
</dbReference>